<accession>A0ABX1WQH8</accession>
<keyword evidence="2" id="KW-1003">Cell membrane</keyword>
<feature type="transmembrane region" description="Helical" evidence="7">
    <location>
        <begin position="479"/>
        <end position="497"/>
    </location>
</feature>
<keyword evidence="3 7" id="KW-0812">Transmembrane</keyword>
<dbReference type="Proteomes" id="UP000732105">
    <property type="component" value="Unassembled WGS sequence"/>
</dbReference>
<sequence length="498" mass="53975">MIVKYKQYIIALISLVIIFIFREAISELLVGIQPIIPPILAIVLALAFKNVFIALFTGCFVGYFILSDYNVIVGSDQAFMSFIKVFEDNDNTIVILLVLLLGGLIHLIQKSGGINGFVESLIQKRSLIKSKRGANVFTWMIGVVVFTSGTLSNLITGTIARPLSDAMKVSHEKLAYIVHSTSTPVCVLIPLSGWGAYMLGLIEAQGISNGTEVLVKSIAYNFYAILAALGALFFAYTNKDFGLMKKAEIRASTKNQLDDPRHANGKEESQSQNPELENHSSWLNVFAPLIAMIVIIILALYITGGEGGIIKGDGMKSILWGVILSTFLAMIMYKLQKIFKVRQMIKLIFAGCGEMVSVAAILMFAFSMGDVVNQLEAGAFLISKLEHVLIPELLPAIVFIISCIISFATGTSMGAMAVIMPLAIPMGLQLEISIPLLSACVFGGCIFGDHLSPISDTTVLSCATTGCDVMDHVRTQMPYGLLFGGISVVLFLIAGFWL</sequence>
<dbReference type="EMBL" id="RZNH01000001">
    <property type="protein sequence ID" value="NOU58348.1"/>
    <property type="molecule type" value="Genomic_DNA"/>
</dbReference>
<feature type="transmembrane region" description="Helical" evidence="7">
    <location>
        <begin position="53"/>
        <end position="72"/>
    </location>
</feature>
<feature type="transmembrane region" description="Helical" evidence="7">
    <location>
        <begin position="347"/>
        <end position="366"/>
    </location>
</feature>
<feature type="transmembrane region" description="Helical" evidence="7">
    <location>
        <begin position="317"/>
        <end position="335"/>
    </location>
</feature>
<dbReference type="RefSeq" id="WP_171593606.1">
    <property type="nucleotide sequence ID" value="NZ_RZNH01000001.1"/>
</dbReference>
<evidence type="ECO:0000313" key="9">
    <source>
        <dbReference type="EMBL" id="NOU58348.1"/>
    </source>
</evidence>
<evidence type="ECO:0000313" key="10">
    <source>
        <dbReference type="Proteomes" id="UP000732105"/>
    </source>
</evidence>
<evidence type="ECO:0000256" key="1">
    <source>
        <dbReference type="ARBA" id="ARBA00004651"/>
    </source>
</evidence>
<feature type="transmembrane region" description="Helical" evidence="7">
    <location>
        <begin position="282"/>
        <end position="302"/>
    </location>
</feature>
<evidence type="ECO:0000256" key="4">
    <source>
        <dbReference type="ARBA" id="ARBA00022989"/>
    </source>
</evidence>
<name>A0ABX1WQH8_9BACT</name>
<dbReference type="InterPro" id="IPR018461">
    <property type="entry name" value="Na/H_Antiport_NhaC-like_C"/>
</dbReference>
<comment type="subcellular location">
    <subcellularLocation>
        <location evidence="1">Cell membrane</location>
        <topology evidence="1">Multi-pass membrane protein</topology>
    </subcellularLocation>
</comment>
<comment type="caution">
    <text evidence="9">The sequence shown here is derived from an EMBL/GenBank/DDBJ whole genome shotgun (WGS) entry which is preliminary data.</text>
</comment>
<evidence type="ECO:0000256" key="3">
    <source>
        <dbReference type="ARBA" id="ARBA00022692"/>
    </source>
</evidence>
<feature type="domain" description="Na+/H+ antiporter NhaC-like C-terminal" evidence="8">
    <location>
        <begin position="185"/>
        <end position="496"/>
    </location>
</feature>
<dbReference type="PANTHER" id="PTHR43478:SF1">
    <property type="entry name" value="NA+_H+ ANTIPORTER NHAC-LIKE C-TERMINAL DOMAIN-CONTAINING PROTEIN"/>
    <property type="match status" value="1"/>
</dbReference>
<feature type="transmembrane region" description="Helical" evidence="7">
    <location>
        <begin position="393"/>
        <end position="420"/>
    </location>
</feature>
<proteinExistence type="predicted"/>
<feature type="transmembrane region" description="Helical" evidence="7">
    <location>
        <begin position="6"/>
        <end position="21"/>
    </location>
</feature>
<feature type="transmembrane region" description="Helical" evidence="7">
    <location>
        <begin position="136"/>
        <end position="155"/>
    </location>
</feature>
<evidence type="ECO:0000256" key="6">
    <source>
        <dbReference type="SAM" id="MobiDB-lite"/>
    </source>
</evidence>
<evidence type="ECO:0000259" key="8">
    <source>
        <dbReference type="Pfam" id="PF03553"/>
    </source>
</evidence>
<evidence type="ECO:0000256" key="7">
    <source>
        <dbReference type="SAM" id="Phobius"/>
    </source>
</evidence>
<feature type="transmembrane region" description="Helical" evidence="7">
    <location>
        <begin position="217"/>
        <end position="236"/>
    </location>
</feature>
<feature type="transmembrane region" description="Helical" evidence="7">
    <location>
        <begin position="93"/>
        <end position="109"/>
    </location>
</feature>
<dbReference type="PANTHER" id="PTHR43478">
    <property type="entry name" value="NA+/H+ ANTIPORTER-RELATED"/>
    <property type="match status" value="1"/>
</dbReference>
<evidence type="ECO:0000256" key="2">
    <source>
        <dbReference type="ARBA" id="ARBA00022475"/>
    </source>
</evidence>
<gene>
    <name evidence="9" type="ORF">ELS83_00865</name>
</gene>
<feature type="transmembrane region" description="Helical" evidence="7">
    <location>
        <begin position="28"/>
        <end position="47"/>
    </location>
</feature>
<dbReference type="Pfam" id="PF03553">
    <property type="entry name" value="Na_H_antiporter"/>
    <property type="match status" value="1"/>
</dbReference>
<protein>
    <submittedName>
        <fullName evidence="9">Sodium:proton antiporter</fullName>
    </submittedName>
</protein>
<keyword evidence="5 7" id="KW-0472">Membrane</keyword>
<feature type="compositionally biased region" description="Basic and acidic residues" evidence="6">
    <location>
        <begin position="254"/>
        <end position="269"/>
    </location>
</feature>
<keyword evidence="10" id="KW-1185">Reference proteome</keyword>
<reference evidence="9 10" key="1">
    <citation type="submission" date="2018-12" db="EMBL/GenBank/DDBJ databases">
        <title>Marinifilum JC070 sp. nov., a marine bacterium isolated from Yongle Blue Hole in the South China Sea.</title>
        <authorList>
            <person name="Fu T."/>
        </authorList>
    </citation>
    <scope>NUCLEOTIDE SEQUENCE [LARGE SCALE GENOMIC DNA]</scope>
    <source>
        <strain evidence="9 10">JC070</strain>
    </source>
</reference>
<evidence type="ECO:0000256" key="5">
    <source>
        <dbReference type="ARBA" id="ARBA00023136"/>
    </source>
</evidence>
<keyword evidence="4 7" id="KW-1133">Transmembrane helix</keyword>
<organism evidence="9 10">
    <name type="scientific">Marinifilum caeruleilacunae</name>
    <dbReference type="NCBI Taxonomy" id="2499076"/>
    <lineage>
        <taxon>Bacteria</taxon>
        <taxon>Pseudomonadati</taxon>
        <taxon>Bacteroidota</taxon>
        <taxon>Bacteroidia</taxon>
        <taxon>Marinilabiliales</taxon>
        <taxon>Marinifilaceae</taxon>
    </lineage>
</organism>
<feature type="region of interest" description="Disordered" evidence="6">
    <location>
        <begin position="254"/>
        <end position="275"/>
    </location>
</feature>